<gene>
    <name evidence="5" type="ORF">ACFO6X_07610</name>
</gene>
<dbReference type="InterPro" id="IPR029052">
    <property type="entry name" value="Metallo-depent_PP-like"/>
</dbReference>
<keyword evidence="6" id="KW-1185">Reference proteome</keyword>
<dbReference type="Pfam" id="PF00149">
    <property type="entry name" value="Metallophos"/>
    <property type="match status" value="1"/>
</dbReference>
<proteinExistence type="inferred from homology"/>
<sequence length="591" mass="62485">MLLRLPGLVGALVLAGCAGVAAPPSPHMEIALLGFNDLHGQLEPPRQSVVLPSTHKAQGTITVPVGGLAYLAGTVAALKARTPHHAVVAAGDVVGASPMMSALFLDEPTIEALNQMQVDVSAVGNHELDRGWLELLRLQNGGCARYTARQPCQLNPAFAGARFQFLAANIVPEGRGESPLPATAIKRFTQGDHTVTVGFIGVTLQAAPKVVSPAGVRGLQFADEAESANAQAARLRANGADMVVLALHEGGATTASAVETSCAGLRGDIVPILERLSSAIDVVISGHTHQAYVCDYASINPAKPFLLTSAGAYGMWVTDIVLRFDLATRRLVHKSARNVAVQNGGYESSAGKIMPSPLYPSYVPDVGVQAVLDRYRVAAAPWIDKPVGRLLGTVTRQTAPSGESALGNLVADAQLWATQSPDAGGAQISLMHAGGLRADLLPDVQGQVRYGQLFAVQPFGNHLVVQTLTGAQIRTLLEQQFDPLAQPSQRSRVLSVSSGFSYRYDLSKPPGARVMAMTLHGQAMEEAQDYRVVVSSFLAQGGDRYPVFTQGRDVLGGMLDVDALEGYFGAQGMVQPPMPDRIKRTDVLVRR</sequence>
<organism evidence="5 6">
    <name type="scientific">Giesbergeria sinuosa</name>
    <dbReference type="NCBI Taxonomy" id="80883"/>
    <lineage>
        <taxon>Bacteria</taxon>
        <taxon>Pseudomonadati</taxon>
        <taxon>Pseudomonadota</taxon>
        <taxon>Betaproteobacteria</taxon>
        <taxon>Burkholderiales</taxon>
        <taxon>Comamonadaceae</taxon>
        <taxon>Giesbergeria</taxon>
    </lineage>
</organism>
<feature type="domain" description="5'-Nucleotidase C-terminal" evidence="4">
    <location>
        <begin position="392"/>
        <end position="549"/>
    </location>
</feature>
<feature type="chain" id="PRO_5044987839" evidence="2">
    <location>
        <begin position="22"/>
        <end position="591"/>
    </location>
</feature>
<evidence type="ECO:0000313" key="6">
    <source>
        <dbReference type="Proteomes" id="UP001596001"/>
    </source>
</evidence>
<dbReference type="InterPro" id="IPR036907">
    <property type="entry name" value="5'-Nucleotdase_C_sf"/>
</dbReference>
<dbReference type="SUPFAM" id="SSF56300">
    <property type="entry name" value="Metallo-dependent phosphatases"/>
    <property type="match status" value="1"/>
</dbReference>
<comment type="similarity">
    <text evidence="2">Belongs to the 5'-nucleotidase family.</text>
</comment>
<protein>
    <submittedName>
        <fullName evidence="5">Bifunctional metallophosphatase/5'-nucleotidase</fullName>
    </submittedName>
</protein>
<evidence type="ECO:0000259" key="4">
    <source>
        <dbReference type="Pfam" id="PF02872"/>
    </source>
</evidence>
<name>A0ABV9QDR0_9BURK</name>
<dbReference type="InterPro" id="IPR008334">
    <property type="entry name" value="5'-Nucleotdase_C"/>
</dbReference>
<dbReference type="Proteomes" id="UP001596001">
    <property type="component" value="Unassembled WGS sequence"/>
</dbReference>
<dbReference type="RefSeq" id="WP_382431644.1">
    <property type="nucleotide sequence ID" value="NZ_JBHSHJ010000004.1"/>
</dbReference>
<dbReference type="PRINTS" id="PR01607">
    <property type="entry name" value="APYRASEFAMLY"/>
</dbReference>
<evidence type="ECO:0000313" key="5">
    <source>
        <dbReference type="EMBL" id="MFC4788844.1"/>
    </source>
</evidence>
<dbReference type="EMBL" id="JBHSHJ010000004">
    <property type="protein sequence ID" value="MFC4788844.1"/>
    <property type="molecule type" value="Genomic_DNA"/>
</dbReference>
<keyword evidence="2" id="KW-0547">Nucleotide-binding</keyword>
<dbReference type="SUPFAM" id="SSF55816">
    <property type="entry name" value="5'-nucleotidase (syn. UDP-sugar hydrolase), C-terminal domain"/>
    <property type="match status" value="1"/>
</dbReference>
<dbReference type="InterPro" id="IPR006179">
    <property type="entry name" value="5_nucleotidase/apyrase"/>
</dbReference>
<accession>A0ABV9QDR0</accession>
<keyword evidence="2" id="KW-0378">Hydrolase</keyword>
<feature type="domain" description="Calcineurin-like phosphoesterase" evidence="3">
    <location>
        <begin position="33"/>
        <end position="290"/>
    </location>
</feature>
<dbReference type="Gene3D" id="3.60.21.10">
    <property type="match status" value="1"/>
</dbReference>
<keyword evidence="1 2" id="KW-0732">Signal</keyword>
<dbReference type="PANTHER" id="PTHR11575">
    <property type="entry name" value="5'-NUCLEOTIDASE-RELATED"/>
    <property type="match status" value="1"/>
</dbReference>
<evidence type="ECO:0000256" key="2">
    <source>
        <dbReference type="RuleBase" id="RU362119"/>
    </source>
</evidence>
<dbReference type="PROSITE" id="PS51257">
    <property type="entry name" value="PROKAR_LIPOPROTEIN"/>
    <property type="match status" value="1"/>
</dbReference>
<comment type="caution">
    <text evidence="5">The sequence shown here is derived from an EMBL/GenBank/DDBJ whole genome shotgun (WGS) entry which is preliminary data.</text>
</comment>
<dbReference type="InterPro" id="IPR004843">
    <property type="entry name" value="Calcineurin-like_PHP"/>
</dbReference>
<feature type="signal peptide" evidence="2">
    <location>
        <begin position="1"/>
        <end position="21"/>
    </location>
</feature>
<dbReference type="Pfam" id="PF02872">
    <property type="entry name" value="5_nucleotid_C"/>
    <property type="match status" value="1"/>
</dbReference>
<evidence type="ECO:0000256" key="1">
    <source>
        <dbReference type="ARBA" id="ARBA00022729"/>
    </source>
</evidence>
<dbReference type="PANTHER" id="PTHR11575:SF24">
    <property type="entry name" value="5'-NUCLEOTIDASE"/>
    <property type="match status" value="1"/>
</dbReference>
<evidence type="ECO:0000259" key="3">
    <source>
        <dbReference type="Pfam" id="PF00149"/>
    </source>
</evidence>
<dbReference type="Gene3D" id="3.90.780.10">
    <property type="entry name" value="5'-Nucleotidase, C-terminal domain"/>
    <property type="match status" value="1"/>
</dbReference>
<reference evidence="6" key="1">
    <citation type="journal article" date="2019" name="Int. J. Syst. Evol. Microbiol.">
        <title>The Global Catalogue of Microorganisms (GCM) 10K type strain sequencing project: providing services to taxonomists for standard genome sequencing and annotation.</title>
        <authorList>
            <consortium name="The Broad Institute Genomics Platform"/>
            <consortium name="The Broad Institute Genome Sequencing Center for Infectious Disease"/>
            <person name="Wu L."/>
            <person name="Ma J."/>
        </authorList>
    </citation>
    <scope>NUCLEOTIDE SEQUENCE [LARGE SCALE GENOMIC DNA]</scope>
    <source>
        <strain evidence="6">CCUG 49452</strain>
    </source>
</reference>